<dbReference type="Pfam" id="PF24670">
    <property type="entry name" value="DUF7653"/>
    <property type="match status" value="1"/>
</dbReference>
<feature type="region of interest" description="Disordered" evidence="2">
    <location>
        <begin position="269"/>
        <end position="291"/>
    </location>
</feature>
<name>A0A4S8KAY2_MUSBA</name>
<comment type="caution">
    <text evidence="5">The sequence shown here is derived from an EMBL/GenBank/DDBJ whole genome shotgun (WGS) entry which is preliminary data.</text>
</comment>
<keyword evidence="3" id="KW-0472">Membrane</keyword>
<dbReference type="AlphaFoldDB" id="A0A4S8KAY2"/>
<evidence type="ECO:0000256" key="3">
    <source>
        <dbReference type="SAM" id="Phobius"/>
    </source>
</evidence>
<feature type="domain" description="DUF7653" evidence="4">
    <location>
        <begin position="828"/>
        <end position="954"/>
    </location>
</feature>
<evidence type="ECO:0000256" key="2">
    <source>
        <dbReference type="SAM" id="MobiDB-lite"/>
    </source>
</evidence>
<reference evidence="5 6" key="1">
    <citation type="journal article" date="2019" name="Nat. Plants">
        <title>Genome sequencing of Musa balbisiana reveals subgenome evolution and function divergence in polyploid bananas.</title>
        <authorList>
            <person name="Yao X."/>
        </authorList>
    </citation>
    <scope>NUCLEOTIDE SEQUENCE [LARGE SCALE GENOMIC DNA]</scope>
    <source>
        <strain evidence="6">cv. DH-PKW</strain>
        <tissue evidence="5">Leaves</tissue>
    </source>
</reference>
<keyword evidence="3" id="KW-1133">Transmembrane helix</keyword>
<keyword evidence="6" id="KW-1185">Reference proteome</keyword>
<organism evidence="5 6">
    <name type="scientific">Musa balbisiana</name>
    <name type="common">Banana</name>
    <dbReference type="NCBI Taxonomy" id="52838"/>
    <lineage>
        <taxon>Eukaryota</taxon>
        <taxon>Viridiplantae</taxon>
        <taxon>Streptophyta</taxon>
        <taxon>Embryophyta</taxon>
        <taxon>Tracheophyta</taxon>
        <taxon>Spermatophyta</taxon>
        <taxon>Magnoliopsida</taxon>
        <taxon>Liliopsida</taxon>
        <taxon>Zingiberales</taxon>
        <taxon>Musaceae</taxon>
        <taxon>Musa</taxon>
    </lineage>
</organism>
<feature type="coiled-coil region" evidence="1">
    <location>
        <begin position="632"/>
        <end position="659"/>
    </location>
</feature>
<proteinExistence type="predicted"/>
<feature type="transmembrane region" description="Helical" evidence="3">
    <location>
        <begin position="146"/>
        <end position="167"/>
    </location>
</feature>
<accession>A0A4S8KAY2</accession>
<feature type="coiled-coil region" evidence="1">
    <location>
        <begin position="1045"/>
        <end position="1072"/>
    </location>
</feature>
<dbReference type="EMBL" id="PYDT01000001">
    <property type="protein sequence ID" value="THU72223.1"/>
    <property type="molecule type" value="Genomic_DNA"/>
</dbReference>
<protein>
    <recommendedName>
        <fullName evidence="4">DUF7653 domain-containing protein</fullName>
    </recommendedName>
</protein>
<dbReference type="PANTHER" id="PTHR47491:SF5">
    <property type="entry name" value="CAP-GLY DOMAIN LINKER"/>
    <property type="match status" value="1"/>
</dbReference>
<sequence length="1138" mass="130940">MWDTIYVIAVFILFALPSYCLHRFIINPHYEIIIFFDSPGKTLHLIVTETLECVLAHDNVILLYHIASGLLNHTISYNVILANNIRIKITLYRVCGDSSNPHATSFLTKDGHFRKYGELSAITFWRLHARAPLRVSAAVNSSLDGIFVVVFVFFLPFEAVFPLSVLIRLKKRRRSFLIEFSFRAIWFLSADSRYGRRNRRPSATDLQEVNLCLDYVEPHNCSRMRKFFSFRSVESSSPNGNSLHPGHSSSDDLVCCEKLGDSHSNFSVREKVHDHSQTVKDSTLSPQYPENEDSSHLLLRRSFSLSSCAMNGGGFRDGNLISSSDLSRPASSSGNSPHRASSFRMQCNVVHLSCFPKGNGLLDQYIDAEDQEVKPETHTEKCLSESGINCSLAENQAYPSAGSPQQFWSVALSSPMCRKENSKTSSVREEIDSSHHPSAQNWARDGYETVSSSRYIQKSINKSSHPFHGRLSMNARDYDSESTTTFEDIYMDSFEMQPTLHSDDTLQHFSIDDHSSYKNLTGHFAQDLLGLEKYDCFLENGTTSTRNGKAMSSGLQDTDEVLHKKLKEVDRMIELLPGEDFDLEELQSGDLNMPSLFQTIENIKEVRKFLVLELSAQIKCRLAERHAAKGHLRRARIDLKTQTRRLEQEKNELQFILEKELDRRSSSWSMKFEKIQLEEQWLGERVRELAEQNMSFQREISSLKGIKGDSQTRVVDSEIELTNLTATLEQLGIENYNLQKGFSELQEHFNATEKDRDCIRRCLREKERENKELQKLVVRLQRTINEQEKTINGLRKGFSDETENKATDGSDQLRMLQMEQLRLTGLEQKLRKELKTFKHEVETLRHENIGLLTRLRAAGDGRQFSSIKLDEELHARLDCLQTKGLSLITDISHFSSNLLGCLRHKQYEHGQEDENSTNGYSFIDYIIKSQSFSRRYENFRTSLQTIATILDEKSDLQATERQSLSTEFGMSRQSEDELEAKLKAEIILTRLLREKLHSNELEFEQLEADLASSVRVHDVMQTEIQRMQDEVSCLTHKTMDMELKMLQKDESIKQLENDYQECTKELTAARNICLKITEERNHLWEEVKSSKEKIMLLNYEDLSLKKKIEELEEDILTKEGQIAILRDSLEKPFDILCA</sequence>
<feature type="compositionally biased region" description="Basic and acidic residues" evidence="2">
    <location>
        <begin position="269"/>
        <end position="278"/>
    </location>
</feature>
<evidence type="ECO:0000313" key="5">
    <source>
        <dbReference type="EMBL" id="THU72223.1"/>
    </source>
</evidence>
<dbReference type="PANTHER" id="PTHR47491">
    <property type="entry name" value="CAP-GLY DOMAIN LINKER"/>
    <property type="match status" value="1"/>
</dbReference>
<dbReference type="Proteomes" id="UP000317650">
    <property type="component" value="Chromosome 4"/>
</dbReference>
<evidence type="ECO:0000313" key="6">
    <source>
        <dbReference type="Proteomes" id="UP000317650"/>
    </source>
</evidence>
<evidence type="ECO:0000256" key="1">
    <source>
        <dbReference type="SAM" id="Coils"/>
    </source>
</evidence>
<feature type="compositionally biased region" description="Polar residues" evidence="2">
    <location>
        <begin position="279"/>
        <end position="288"/>
    </location>
</feature>
<gene>
    <name evidence="5" type="ORF">C4D60_Mb04t09820</name>
</gene>
<dbReference type="InterPro" id="IPR056070">
    <property type="entry name" value="DUF7653"/>
</dbReference>
<keyword evidence="3" id="KW-0812">Transmembrane</keyword>
<evidence type="ECO:0000259" key="4">
    <source>
        <dbReference type="Pfam" id="PF24670"/>
    </source>
</evidence>
<feature type="coiled-coil region" evidence="1">
    <location>
        <begin position="756"/>
        <end position="797"/>
    </location>
</feature>
<keyword evidence="1" id="KW-0175">Coiled coil</keyword>